<proteinExistence type="predicted"/>
<protein>
    <submittedName>
        <fullName evidence="1">Uncharacterized protein</fullName>
    </submittedName>
</protein>
<dbReference type="Proteomes" id="UP001217089">
    <property type="component" value="Unassembled WGS sequence"/>
</dbReference>
<reference evidence="1 2" key="1">
    <citation type="submission" date="2022-12" db="EMBL/GenBank/DDBJ databases">
        <title>Chromosome-level genome of Tegillarca granosa.</title>
        <authorList>
            <person name="Kim J."/>
        </authorList>
    </citation>
    <scope>NUCLEOTIDE SEQUENCE [LARGE SCALE GENOMIC DNA]</scope>
    <source>
        <strain evidence="1">Teg-2019</strain>
        <tissue evidence="1">Adductor muscle</tissue>
    </source>
</reference>
<comment type="caution">
    <text evidence="1">The sequence shown here is derived from an EMBL/GenBank/DDBJ whole genome shotgun (WGS) entry which is preliminary data.</text>
</comment>
<gene>
    <name evidence="1" type="ORF">KUTeg_011625</name>
</gene>
<organism evidence="1 2">
    <name type="scientific">Tegillarca granosa</name>
    <name type="common">Malaysian cockle</name>
    <name type="synonym">Anadara granosa</name>
    <dbReference type="NCBI Taxonomy" id="220873"/>
    <lineage>
        <taxon>Eukaryota</taxon>
        <taxon>Metazoa</taxon>
        <taxon>Spiralia</taxon>
        <taxon>Lophotrochozoa</taxon>
        <taxon>Mollusca</taxon>
        <taxon>Bivalvia</taxon>
        <taxon>Autobranchia</taxon>
        <taxon>Pteriomorphia</taxon>
        <taxon>Arcoida</taxon>
        <taxon>Arcoidea</taxon>
        <taxon>Arcidae</taxon>
        <taxon>Tegillarca</taxon>
    </lineage>
</organism>
<sequence>MQTKCRFEQYSPAHVQLKIYSIWQVLLQYFVMEHSILAQQFSTSFKLYMQWSTTLKFHYTQCIWRKTQVCGLQIPYRENEDVKRFVCRAAVLTLIPMQEVEFLVQYTPIQTIDDCDNVPATTYFCNYVTEHWVESDRSLWNHYDTEGPRFANHLEG</sequence>
<accession>A0ABQ9F0V6</accession>
<evidence type="ECO:0000313" key="2">
    <source>
        <dbReference type="Proteomes" id="UP001217089"/>
    </source>
</evidence>
<dbReference type="EMBL" id="JARBDR010000640">
    <property type="protein sequence ID" value="KAJ8309760.1"/>
    <property type="molecule type" value="Genomic_DNA"/>
</dbReference>
<name>A0ABQ9F0V6_TEGGR</name>
<keyword evidence="2" id="KW-1185">Reference proteome</keyword>
<evidence type="ECO:0000313" key="1">
    <source>
        <dbReference type="EMBL" id="KAJ8309760.1"/>
    </source>
</evidence>